<organism evidence="2 3">
    <name type="scientific">Protea cynaroides</name>
    <dbReference type="NCBI Taxonomy" id="273540"/>
    <lineage>
        <taxon>Eukaryota</taxon>
        <taxon>Viridiplantae</taxon>
        <taxon>Streptophyta</taxon>
        <taxon>Embryophyta</taxon>
        <taxon>Tracheophyta</taxon>
        <taxon>Spermatophyta</taxon>
        <taxon>Magnoliopsida</taxon>
        <taxon>Proteales</taxon>
        <taxon>Proteaceae</taxon>
        <taxon>Protea</taxon>
    </lineage>
</organism>
<comment type="caution">
    <text evidence="2">The sequence shown here is derived from an EMBL/GenBank/DDBJ whole genome shotgun (WGS) entry which is preliminary data.</text>
</comment>
<evidence type="ECO:0000313" key="3">
    <source>
        <dbReference type="Proteomes" id="UP001141806"/>
    </source>
</evidence>
<evidence type="ECO:0000256" key="1">
    <source>
        <dbReference type="SAM" id="MobiDB-lite"/>
    </source>
</evidence>
<evidence type="ECO:0000313" key="2">
    <source>
        <dbReference type="EMBL" id="KAJ4961493.1"/>
    </source>
</evidence>
<feature type="compositionally biased region" description="Acidic residues" evidence="1">
    <location>
        <begin position="134"/>
        <end position="151"/>
    </location>
</feature>
<feature type="region of interest" description="Disordered" evidence="1">
    <location>
        <begin position="107"/>
        <end position="169"/>
    </location>
</feature>
<name>A0A9Q0HB28_9MAGN</name>
<dbReference type="OrthoDB" id="1939300at2759"/>
<reference evidence="2" key="1">
    <citation type="journal article" date="2023" name="Plant J.">
        <title>The genome of the king protea, Protea cynaroides.</title>
        <authorList>
            <person name="Chang J."/>
            <person name="Duong T.A."/>
            <person name="Schoeman C."/>
            <person name="Ma X."/>
            <person name="Roodt D."/>
            <person name="Barker N."/>
            <person name="Li Z."/>
            <person name="Van de Peer Y."/>
            <person name="Mizrachi E."/>
        </authorList>
    </citation>
    <scope>NUCLEOTIDE SEQUENCE</scope>
    <source>
        <tissue evidence="2">Young leaves</tissue>
    </source>
</reference>
<protein>
    <submittedName>
        <fullName evidence="2">Uncharacterized protein</fullName>
    </submittedName>
</protein>
<dbReference type="Proteomes" id="UP001141806">
    <property type="component" value="Unassembled WGS sequence"/>
</dbReference>
<keyword evidence="3" id="KW-1185">Reference proteome</keyword>
<sequence length="169" mass="18320">MGPLKKVSWFLSLKVVTQEEKMEQSLRAQWLTPRESEESFDRCTSASVEEEAQLLRMALVGFFIGSKPVFTYVRNTLEKMTHAEGVDIEMVDIEIVDAMEQIALTAVQSSSSSANSSGTTSGSSSSSMGGSVEPESEGGSPEELEADEMPDVDMPTHVLSKGPPEVPRS</sequence>
<gene>
    <name evidence="2" type="ORF">NE237_021403</name>
</gene>
<proteinExistence type="predicted"/>
<dbReference type="AlphaFoldDB" id="A0A9Q0HB28"/>
<dbReference type="EMBL" id="JAMYWD010000009">
    <property type="protein sequence ID" value="KAJ4961493.1"/>
    <property type="molecule type" value="Genomic_DNA"/>
</dbReference>
<accession>A0A9Q0HB28</accession>
<feature type="compositionally biased region" description="Low complexity" evidence="1">
    <location>
        <begin position="109"/>
        <end position="133"/>
    </location>
</feature>